<dbReference type="EMBL" id="FUYC01000001">
    <property type="protein sequence ID" value="SKA71536.1"/>
    <property type="molecule type" value="Genomic_DNA"/>
</dbReference>
<dbReference type="GO" id="GO:0006529">
    <property type="term" value="P:asparagine biosynthetic process"/>
    <property type="evidence" value="ECO:0007669"/>
    <property type="project" value="UniProtKB-KW"/>
</dbReference>
<dbReference type="InterPro" id="IPR006426">
    <property type="entry name" value="Asn_synth_AEB"/>
</dbReference>
<dbReference type="SUPFAM" id="SSF52402">
    <property type="entry name" value="Adenine nucleotide alpha hydrolases-like"/>
    <property type="match status" value="1"/>
</dbReference>
<organism evidence="11 12">
    <name type="scientific">Paucidesulfovibrio gracilis DSM 16080</name>
    <dbReference type="NCBI Taxonomy" id="1121449"/>
    <lineage>
        <taxon>Bacteria</taxon>
        <taxon>Pseudomonadati</taxon>
        <taxon>Thermodesulfobacteriota</taxon>
        <taxon>Desulfovibrionia</taxon>
        <taxon>Desulfovibrionales</taxon>
        <taxon>Desulfovibrionaceae</taxon>
        <taxon>Paucidesulfovibrio</taxon>
    </lineage>
</organism>
<dbReference type="NCBIfam" id="TIGR01536">
    <property type="entry name" value="asn_synth_AEB"/>
    <property type="match status" value="1"/>
</dbReference>
<evidence type="ECO:0000256" key="9">
    <source>
        <dbReference type="PIRSR" id="PIRSR001589-2"/>
    </source>
</evidence>
<dbReference type="PANTHER" id="PTHR43284">
    <property type="entry name" value="ASPARAGINE SYNTHETASE (GLUTAMINE-HYDROLYZING)"/>
    <property type="match status" value="1"/>
</dbReference>
<feature type="active site" description="For GATase activity" evidence="8">
    <location>
        <position position="2"/>
    </location>
</feature>
<dbReference type="Pfam" id="PF13537">
    <property type="entry name" value="GATase_7"/>
    <property type="match status" value="1"/>
</dbReference>
<gene>
    <name evidence="11" type="ORF">SAMN02745704_00158</name>
</gene>
<evidence type="ECO:0000313" key="12">
    <source>
        <dbReference type="Proteomes" id="UP000190027"/>
    </source>
</evidence>
<reference evidence="11 12" key="1">
    <citation type="submission" date="2017-02" db="EMBL/GenBank/DDBJ databases">
        <authorList>
            <person name="Peterson S.W."/>
        </authorList>
    </citation>
    <scope>NUCLEOTIDE SEQUENCE [LARGE SCALE GENOMIC DNA]</scope>
    <source>
        <strain evidence="11 12">DSM 16080</strain>
    </source>
</reference>
<keyword evidence="8" id="KW-0061">Asparagine biosynthesis</keyword>
<dbReference type="CDD" id="cd00712">
    <property type="entry name" value="AsnB"/>
    <property type="match status" value="1"/>
</dbReference>
<dbReference type="InterPro" id="IPR051786">
    <property type="entry name" value="ASN_synthetase/amidase"/>
</dbReference>
<comment type="pathway">
    <text evidence="1">Amino-acid biosynthesis; L-asparagine biosynthesis; L-asparagine from L-aspartate (L-Gln route): step 1/1.</text>
</comment>
<evidence type="ECO:0000256" key="8">
    <source>
        <dbReference type="PIRSR" id="PIRSR001589-1"/>
    </source>
</evidence>
<dbReference type="GO" id="GO:0005524">
    <property type="term" value="F:ATP binding"/>
    <property type="evidence" value="ECO:0007669"/>
    <property type="project" value="UniProtKB-KW"/>
</dbReference>
<dbReference type="PROSITE" id="PS51278">
    <property type="entry name" value="GATASE_TYPE_2"/>
    <property type="match status" value="1"/>
</dbReference>
<dbReference type="Gene3D" id="3.40.50.620">
    <property type="entry name" value="HUPs"/>
    <property type="match status" value="1"/>
</dbReference>
<evidence type="ECO:0000256" key="7">
    <source>
        <dbReference type="ARBA" id="ARBA00048741"/>
    </source>
</evidence>
<dbReference type="OrthoDB" id="9763290at2"/>
<name>A0A1T4W2R7_9BACT</name>
<keyword evidence="12" id="KW-1185">Reference proteome</keyword>
<keyword evidence="6 8" id="KW-0315">Glutamine amidotransferase</keyword>
<dbReference type="InterPro" id="IPR033738">
    <property type="entry name" value="AsnB_N"/>
</dbReference>
<protein>
    <recommendedName>
        <fullName evidence="3">asparagine synthase (glutamine-hydrolyzing)</fullName>
        <ecNumber evidence="3">6.3.5.4</ecNumber>
    </recommendedName>
</protein>
<evidence type="ECO:0000256" key="1">
    <source>
        <dbReference type="ARBA" id="ARBA00005187"/>
    </source>
</evidence>
<evidence type="ECO:0000313" key="11">
    <source>
        <dbReference type="EMBL" id="SKA71536.1"/>
    </source>
</evidence>
<evidence type="ECO:0000256" key="6">
    <source>
        <dbReference type="ARBA" id="ARBA00022962"/>
    </source>
</evidence>
<evidence type="ECO:0000256" key="5">
    <source>
        <dbReference type="ARBA" id="ARBA00022840"/>
    </source>
</evidence>
<accession>A0A1T4W2R7</accession>
<dbReference type="InterPro" id="IPR014729">
    <property type="entry name" value="Rossmann-like_a/b/a_fold"/>
</dbReference>
<keyword evidence="8" id="KW-0028">Amino-acid biosynthesis</keyword>
<dbReference type="GO" id="GO:0004066">
    <property type="term" value="F:asparagine synthase (glutamine-hydrolyzing) activity"/>
    <property type="evidence" value="ECO:0007669"/>
    <property type="project" value="UniProtKB-EC"/>
</dbReference>
<dbReference type="Gene3D" id="3.60.20.10">
    <property type="entry name" value="Glutamine Phosphoribosylpyrophosphate, subunit 1, domain 1"/>
    <property type="match status" value="1"/>
</dbReference>
<dbReference type="Proteomes" id="UP000190027">
    <property type="component" value="Unassembled WGS sequence"/>
</dbReference>
<dbReference type="InterPro" id="IPR029055">
    <property type="entry name" value="Ntn_hydrolases_N"/>
</dbReference>
<dbReference type="RefSeq" id="WP_078715749.1">
    <property type="nucleotide sequence ID" value="NZ_FUYC01000001.1"/>
</dbReference>
<dbReference type="Pfam" id="PF00733">
    <property type="entry name" value="Asn_synthase"/>
    <property type="match status" value="1"/>
</dbReference>
<keyword evidence="5 9" id="KW-0067">ATP-binding</keyword>
<comment type="catalytic activity">
    <reaction evidence="7">
        <text>L-aspartate + L-glutamine + ATP + H2O = L-asparagine + L-glutamate + AMP + diphosphate + H(+)</text>
        <dbReference type="Rhea" id="RHEA:12228"/>
        <dbReference type="ChEBI" id="CHEBI:15377"/>
        <dbReference type="ChEBI" id="CHEBI:15378"/>
        <dbReference type="ChEBI" id="CHEBI:29985"/>
        <dbReference type="ChEBI" id="CHEBI:29991"/>
        <dbReference type="ChEBI" id="CHEBI:30616"/>
        <dbReference type="ChEBI" id="CHEBI:33019"/>
        <dbReference type="ChEBI" id="CHEBI:58048"/>
        <dbReference type="ChEBI" id="CHEBI:58359"/>
        <dbReference type="ChEBI" id="CHEBI:456215"/>
        <dbReference type="EC" id="6.3.5.4"/>
    </reaction>
</comment>
<dbReference type="InterPro" id="IPR001962">
    <property type="entry name" value="Asn_synthase"/>
</dbReference>
<keyword evidence="4 9" id="KW-0547">Nucleotide-binding</keyword>
<dbReference type="SUPFAM" id="SSF56235">
    <property type="entry name" value="N-terminal nucleophile aminohydrolases (Ntn hydrolases)"/>
    <property type="match status" value="1"/>
</dbReference>
<feature type="domain" description="Glutamine amidotransferase type-2" evidence="10">
    <location>
        <begin position="2"/>
        <end position="213"/>
    </location>
</feature>
<evidence type="ECO:0000256" key="2">
    <source>
        <dbReference type="ARBA" id="ARBA00005752"/>
    </source>
</evidence>
<dbReference type="PANTHER" id="PTHR43284:SF1">
    <property type="entry name" value="ASPARAGINE SYNTHETASE"/>
    <property type="match status" value="1"/>
</dbReference>
<evidence type="ECO:0000256" key="4">
    <source>
        <dbReference type="ARBA" id="ARBA00022741"/>
    </source>
</evidence>
<dbReference type="InterPro" id="IPR017932">
    <property type="entry name" value="GATase_2_dom"/>
</dbReference>
<comment type="similarity">
    <text evidence="2">Belongs to the asparagine synthetase family.</text>
</comment>
<evidence type="ECO:0000259" key="10">
    <source>
        <dbReference type="PROSITE" id="PS51278"/>
    </source>
</evidence>
<dbReference type="PIRSF" id="PIRSF001589">
    <property type="entry name" value="Asn_synthetase_glu-h"/>
    <property type="match status" value="1"/>
</dbReference>
<proteinExistence type="inferred from homology"/>
<sequence length="596" mass="68296">MCGIGGIISRGTGSGKELSFQVDRMLDVMPWRGPDARGVFEAPGVALGHLRLSILDLSDAANQPMSDEHGNVLVFNGEIYNYRELREELAEVHEFRTQSDTEVVLAAWHRWGTECTKQFNGEWAFALYDVRKKELILSRDRFGIKPLYYCLDGGRLCFASEVRALLASGVPPRVKADRLLQCIKFYQIEPLDSTLVDGVLPLEPGTNLVFPLREEALRIESYYTPADMLTSAVPEDPRQAAEEFGALLADSVALRLHADVPVQLMLSGGLDSSTLVALAANKERQRVKTLSYVCPGSSADESLFSSQVAAYWDTDHERIEFGNNDFFDIFDRVIEAQDCPTHSADHVARYLLYQQAATRSKVILEGQGGDEVFGGYRVQYNVFREHYEARLGVRLLMEMPPKPRKSSIPRVEEFGKDYWKRYRKVRRVTQELGSGHPYVDQQYMTLRNSLPSLLHTGDRLQMHHSLEGRYPFLDHRVVEFGMSMPVHHKMWTHDKYILRRNVDARNLLPREVIWRRDKKGFCTQLQKCLLSSPEAKKHMYEVFREGVQQYPDFFSLSGLEKLLEEQYVHGVNNLQRLLAVYSMLRYMEKNKVQLAD</sequence>
<feature type="binding site" evidence="9">
    <location>
        <position position="100"/>
    </location>
    <ligand>
        <name>L-glutamine</name>
        <dbReference type="ChEBI" id="CHEBI:58359"/>
    </ligand>
</feature>
<dbReference type="AlphaFoldDB" id="A0A1T4W2R7"/>
<dbReference type="STRING" id="1121449.SAMN02745704_00158"/>
<dbReference type="EC" id="6.3.5.4" evidence="3"/>
<dbReference type="CDD" id="cd01991">
    <property type="entry name" value="Asn_synthase_B_C"/>
    <property type="match status" value="1"/>
</dbReference>
<evidence type="ECO:0000256" key="3">
    <source>
        <dbReference type="ARBA" id="ARBA00012737"/>
    </source>
</evidence>